<proteinExistence type="predicted"/>
<comment type="caution">
    <text evidence="1">The sequence shown here is derived from an EMBL/GenBank/DDBJ whole genome shotgun (WGS) entry which is preliminary data.</text>
</comment>
<keyword evidence="2" id="KW-1185">Reference proteome</keyword>
<name>A0ABU5V058_9GAMM</name>
<gene>
    <name evidence="1" type="ORF">VA603_04185</name>
</gene>
<protein>
    <submittedName>
        <fullName evidence="1">Uncharacterized protein</fullName>
    </submittedName>
</protein>
<reference evidence="1 2" key="1">
    <citation type="submission" date="2023-12" db="EMBL/GenBank/DDBJ databases">
        <title>Stenotrophomonas guangdongensis sp. nov., isolated from wilted pepper plants (Capsicum annuum).</title>
        <authorList>
            <person name="Qiu M."/>
            <person name="Li Y."/>
            <person name="Liu Q."/>
            <person name="Zhang X."/>
            <person name="Huang Y."/>
            <person name="Guo R."/>
            <person name="Hu M."/>
            <person name="Zhou J."/>
            <person name="Zhou X."/>
        </authorList>
    </citation>
    <scope>NUCLEOTIDE SEQUENCE [LARGE SCALE GENOMIC DNA]</scope>
    <source>
        <strain evidence="1 2">MH1</strain>
    </source>
</reference>
<accession>A0ABU5V058</accession>
<sequence>MRTINELTEEVRRGAYAESVRIDDLSFDGAMNAIGRLNGLDRTLVCIVVSDGNILVGGGCDGYVVTMDFLDKVVNIVDPGRDVDDFTEVTVGGQAVDYPSTYVVPLQAVDLALREFLLGDESNVPCEVIKK</sequence>
<dbReference type="RefSeq" id="WP_132863082.1">
    <property type="nucleotide sequence ID" value="NZ_JAYFUH010000061.1"/>
</dbReference>
<dbReference type="Proteomes" id="UP001301653">
    <property type="component" value="Unassembled WGS sequence"/>
</dbReference>
<dbReference type="EMBL" id="JAYFUH010000061">
    <property type="protein sequence ID" value="MEA5666733.1"/>
    <property type="molecule type" value="Genomic_DNA"/>
</dbReference>
<organism evidence="1 2">
    <name type="scientific">Stenotrophomonas capsici</name>
    <dbReference type="NCBI Taxonomy" id="3110230"/>
    <lineage>
        <taxon>Bacteria</taxon>
        <taxon>Pseudomonadati</taxon>
        <taxon>Pseudomonadota</taxon>
        <taxon>Gammaproteobacteria</taxon>
        <taxon>Lysobacterales</taxon>
        <taxon>Lysobacteraceae</taxon>
        <taxon>Stenotrophomonas</taxon>
    </lineage>
</organism>
<evidence type="ECO:0000313" key="1">
    <source>
        <dbReference type="EMBL" id="MEA5666733.1"/>
    </source>
</evidence>
<evidence type="ECO:0000313" key="2">
    <source>
        <dbReference type="Proteomes" id="UP001301653"/>
    </source>
</evidence>